<dbReference type="STRING" id="692275.M3D149"/>
<dbReference type="PROSITE" id="PS00623">
    <property type="entry name" value="GMC_OXRED_1"/>
    <property type="match status" value="1"/>
</dbReference>
<comment type="cofactor">
    <cofactor evidence="4">
        <name>FAD</name>
        <dbReference type="ChEBI" id="CHEBI:57692"/>
    </cofactor>
</comment>
<evidence type="ECO:0000313" key="8">
    <source>
        <dbReference type="EMBL" id="EMF10218.1"/>
    </source>
</evidence>
<organism evidence="8 9">
    <name type="scientific">Sphaerulina musiva (strain SO2202)</name>
    <name type="common">Poplar stem canker fungus</name>
    <name type="synonym">Septoria musiva</name>
    <dbReference type="NCBI Taxonomy" id="692275"/>
    <lineage>
        <taxon>Eukaryota</taxon>
        <taxon>Fungi</taxon>
        <taxon>Dikarya</taxon>
        <taxon>Ascomycota</taxon>
        <taxon>Pezizomycotina</taxon>
        <taxon>Dothideomycetes</taxon>
        <taxon>Dothideomycetidae</taxon>
        <taxon>Mycosphaerellales</taxon>
        <taxon>Mycosphaerellaceae</taxon>
        <taxon>Sphaerulina</taxon>
    </lineage>
</organism>
<keyword evidence="2 5" id="KW-0285">Flavoprotein</keyword>
<dbReference type="Pfam" id="PF00890">
    <property type="entry name" value="FAD_binding_2"/>
    <property type="match status" value="1"/>
</dbReference>
<reference evidence="8 9" key="1">
    <citation type="journal article" date="2012" name="PLoS Pathog.">
        <title>Diverse lifestyles and strategies of plant pathogenesis encoded in the genomes of eighteen Dothideomycetes fungi.</title>
        <authorList>
            <person name="Ohm R.A."/>
            <person name="Feau N."/>
            <person name="Henrissat B."/>
            <person name="Schoch C.L."/>
            <person name="Horwitz B.A."/>
            <person name="Barry K.W."/>
            <person name="Condon B.J."/>
            <person name="Copeland A.C."/>
            <person name="Dhillon B."/>
            <person name="Glaser F."/>
            <person name="Hesse C.N."/>
            <person name="Kosti I."/>
            <person name="LaButti K."/>
            <person name="Lindquist E.A."/>
            <person name="Lucas S."/>
            <person name="Salamov A.A."/>
            <person name="Bradshaw R.E."/>
            <person name="Ciuffetti L."/>
            <person name="Hamelin R.C."/>
            <person name="Kema G.H.J."/>
            <person name="Lawrence C."/>
            <person name="Scott J.A."/>
            <person name="Spatafora J.W."/>
            <person name="Turgeon B.G."/>
            <person name="de Wit P.J.G.M."/>
            <person name="Zhong S."/>
            <person name="Goodwin S.B."/>
            <person name="Grigoriev I.V."/>
        </authorList>
    </citation>
    <scope>NUCLEOTIDE SEQUENCE [LARGE SCALE GENOMIC DNA]</scope>
    <source>
        <strain evidence="8 9">SO2202</strain>
    </source>
</reference>
<dbReference type="PIRSF" id="PIRSF000137">
    <property type="entry name" value="Alcohol_oxidase"/>
    <property type="match status" value="1"/>
</dbReference>
<dbReference type="PANTHER" id="PTHR47190:SF1">
    <property type="entry name" value="GLUCOSE-METHANOL-CHOLINE OXIDOREDUCTASE N-TERMINAL DOMAIN-CONTAINING PROTEIN"/>
    <property type="match status" value="1"/>
</dbReference>
<dbReference type="InterPro" id="IPR012132">
    <property type="entry name" value="GMC_OxRdtase"/>
</dbReference>
<evidence type="ECO:0000256" key="5">
    <source>
        <dbReference type="RuleBase" id="RU003968"/>
    </source>
</evidence>
<dbReference type="SUPFAM" id="SSF51905">
    <property type="entry name" value="FAD/NAD(P)-binding domain"/>
    <property type="match status" value="1"/>
</dbReference>
<name>M3D149_SPHMS</name>
<keyword evidence="4 5" id="KW-0274">FAD</keyword>
<dbReference type="OrthoDB" id="413885at2759"/>
<dbReference type="EMBL" id="KB456268">
    <property type="protein sequence ID" value="EMF10218.1"/>
    <property type="molecule type" value="Genomic_DNA"/>
</dbReference>
<proteinExistence type="inferred from homology"/>
<dbReference type="OMA" id="YLWACAL"/>
<feature type="domain" description="Glucose-methanol-choline oxidoreductase N-terminal" evidence="6">
    <location>
        <begin position="94"/>
        <end position="117"/>
    </location>
</feature>
<dbReference type="Pfam" id="PF05199">
    <property type="entry name" value="GMC_oxred_C"/>
    <property type="match status" value="1"/>
</dbReference>
<keyword evidence="3" id="KW-0560">Oxidoreductase</keyword>
<evidence type="ECO:0000259" key="7">
    <source>
        <dbReference type="PROSITE" id="PS00624"/>
    </source>
</evidence>
<feature type="domain" description="Glucose-methanol-choline oxidoreductase N-terminal" evidence="7">
    <location>
        <begin position="261"/>
        <end position="275"/>
    </location>
</feature>
<dbReference type="PRINTS" id="PR00411">
    <property type="entry name" value="PNDRDTASEI"/>
</dbReference>
<dbReference type="RefSeq" id="XP_016758339.1">
    <property type="nucleotide sequence ID" value="XM_016903059.1"/>
</dbReference>
<dbReference type="Gene3D" id="3.30.410.10">
    <property type="entry name" value="Cholesterol Oxidase, domain 2"/>
    <property type="match status" value="1"/>
</dbReference>
<dbReference type="GO" id="GO:0016614">
    <property type="term" value="F:oxidoreductase activity, acting on CH-OH group of donors"/>
    <property type="evidence" value="ECO:0007669"/>
    <property type="project" value="InterPro"/>
</dbReference>
<dbReference type="PANTHER" id="PTHR47190">
    <property type="entry name" value="DEHYDROGENASE, PUTATIVE-RELATED"/>
    <property type="match status" value="1"/>
</dbReference>
<dbReference type="Proteomes" id="UP000016931">
    <property type="component" value="Unassembled WGS sequence"/>
</dbReference>
<evidence type="ECO:0000256" key="3">
    <source>
        <dbReference type="ARBA" id="ARBA00023002"/>
    </source>
</evidence>
<dbReference type="Gene3D" id="3.50.50.60">
    <property type="entry name" value="FAD/NAD(P)-binding domain"/>
    <property type="match status" value="1"/>
</dbReference>
<dbReference type="AlphaFoldDB" id="M3D149"/>
<evidence type="ECO:0000256" key="4">
    <source>
        <dbReference type="PIRSR" id="PIRSR000137-2"/>
    </source>
</evidence>
<dbReference type="SUPFAM" id="SSF54373">
    <property type="entry name" value="FAD-linked reductases, C-terminal domain"/>
    <property type="match status" value="1"/>
</dbReference>
<dbReference type="GO" id="GO:0050660">
    <property type="term" value="F:flavin adenine dinucleotide binding"/>
    <property type="evidence" value="ECO:0007669"/>
    <property type="project" value="InterPro"/>
</dbReference>
<protein>
    <submittedName>
        <fullName evidence="8">FAD/NAD(P)-binding domain-containing protein</fullName>
    </submittedName>
</protein>
<gene>
    <name evidence="8" type="ORF">SEPMUDRAFT_143951</name>
</gene>
<evidence type="ECO:0000313" key="9">
    <source>
        <dbReference type="Proteomes" id="UP000016931"/>
    </source>
</evidence>
<evidence type="ECO:0000259" key="6">
    <source>
        <dbReference type="PROSITE" id="PS00623"/>
    </source>
</evidence>
<dbReference type="Pfam" id="PF00732">
    <property type="entry name" value="GMC_oxred_N"/>
    <property type="match status" value="1"/>
</dbReference>
<dbReference type="InterPro" id="IPR000172">
    <property type="entry name" value="GMC_OxRdtase_N"/>
</dbReference>
<evidence type="ECO:0000256" key="1">
    <source>
        <dbReference type="ARBA" id="ARBA00010790"/>
    </source>
</evidence>
<sequence length="535" mass="56884">MDCTYIYDVEWDAIIIGAGPAGIVAADRMSEAGKRTLLLEQGGPSYYSTGGRERPDWLSNTELSRVDVPGLYSSIFSGSSSLLCGDKQTGGFGGCTIGGSSAINAELFSQPPASDFDTYYPQKWKSENMAGAIEKVKAMQPFTNTPSADGKRYAQSGYDATRKWLVDSVGYKSVAVNGDPNNKNGVFGRANYAYQNGQRSGPVKTYLQSALGRSNFSLRSGVQVKRVERDGSKATGVVAMVDGQSTTFKLSGNGRVILSSGSFFSPQLLMLSGIGDPASLSGLANNQLLDMPSSAWINNSAVGDHLYDNPNTFLVFSGTNIQSYNFDYSSPIATDKDLYLQSRSGPLSSAGPTGLFWDSVKQADGSSIAVQGTVNVAGSFNLTGPDTFTINVYATSGAKSKSKVILSEKGIPGPASDFLYSDPADADAVATVIYKMFQSFPQTGLTSLNLPVTSSKAEILQYITTPSDFTKGYVNHWSGSCKIGTCVDLDTKVIGMDNLHVVDSSITEAFTANPIFGIMTVAERASELILALDQK</sequence>
<dbReference type="GeneID" id="27900196"/>
<keyword evidence="9" id="KW-1185">Reference proteome</keyword>
<dbReference type="HOGENOM" id="CLU_011025_2_1_1"/>
<dbReference type="PROSITE" id="PS00624">
    <property type="entry name" value="GMC_OXRED_2"/>
    <property type="match status" value="1"/>
</dbReference>
<dbReference type="InterPro" id="IPR003953">
    <property type="entry name" value="FAD-dep_OxRdtase_2_FAD-bd"/>
</dbReference>
<feature type="binding site" evidence="4">
    <location>
        <position position="224"/>
    </location>
    <ligand>
        <name>FAD</name>
        <dbReference type="ChEBI" id="CHEBI:57692"/>
    </ligand>
</feature>
<dbReference type="InterPro" id="IPR053208">
    <property type="entry name" value="GMC_Oxidoreductase_CD"/>
</dbReference>
<dbReference type="eggNOG" id="KOG1238">
    <property type="taxonomic scope" value="Eukaryota"/>
</dbReference>
<evidence type="ECO:0000256" key="2">
    <source>
        <dbReference type="ARBA" id="ARBA00022630"/>
    </source>
</evidence>
<dbReference type="InterPro" id="IPR036188">
    <property type="entry name" value="FAD/NAD-bd_sf"/>
</dbReference>
<dbReference type="InterPro" id="IPR007867">
    <property type="entry name" value="GMC_OxRtase_C"/>
</dbReference>
<comment type="similarity">
    <text evidence="1 5">Belongs to the GMC oxidoreductase family.</text>
</comment>
<accession>M3D149</accession>